<name>A0A9X0DPI3_9HELO</name>
<dbReference type="AlphaFoldDB" id="A0A9X0DPI3"/>
<dbReference type="InterPro" id="IPR012942">
    <property type="entry name" value="SRR1-like"/>
</dbReference>
<feature type="domain" description="SRR1-like" evidence="1">
    <location>
        <begin position="151"/>
        <end position="296"/>
    </location>
</feature>
<evidence type="ECO:0000313" key="2">
    <source>
        <dbReference type="EMBL" id="KAJ8068088.1"/>
    </source>
</evidence>
<gene>
    <name evidence="2" type="ORF">OCU04_003662</name>
</gene>
<comment type="caution">
    <text evidence="2">The sequence shown here is derived from an EMBL/GenBank/DDBJ whole genome shotgun (WGS) entry which is preliminary data.</text>
</comment>
<dbReference type="PANTHER" id="PTHR42080:SF1">
    <property type="entry name" value="SRR1-LIKE DOMAIN-CONTAINING PROTEIN"/>
    <property type="match status" value="1"/>
</dbReference>
<proteinExistence type="predicted"/>
<evidence type="ECO:0000259" key="1">
    <source>
        <dbReference type="Pfam" id="PF07985"/>
    </source>
</evidence>
<dbReference type="PANTHER" id="PTHR42080">
    <property type="entry name" value="SRR1 DOMAIN-CONTAINING PROTEIN"/>
    <property type="match status" value="1"/>
</dbReference>
<dbReference type="OrthoDB" id="3556862at2759"/>
<evidence type="ECO:0000313" key="3">
    <source>
        <dbReference type="Proteomes" id="UP001152300"/>
    </source>
</evidence>
<dbReference type="Pfam" id="PF07985">
    <property type="entry name" value="SRR1"/>
    <property type="match status" value="1"/>
</dbReference>
<reference evidence="2" key="1">
    <citation type="submission" date="2022-11" db="EMBL/GenBank/DDBJ databases">
        <title>Genome Resource of Sclerotinia nivalis Strain SnTB1, a Plant Pathogen Isolated from American Ginseng.</title>
        <authorList>
            <person name="Fan S."/>
        </authorList>
    </citation>
    <scope>NUCLEOTIDE SEQUENCE</scope>
    <source>
        <strain evidence="2">SnTB1</strain>
    </source>
</reference>
<accession>A0A9X0DPI3</accession>
<dbReference type="Proteomes" id="UP001152300">
    <property type="component" value="Unassembled WGS sequence"/>
</dbReference>
<dbReference type="EMBL" id="JAPEIS010000003">
    <property type="protein sequence ID" value="KAJ8068088.1"/>
    <property type="molecule type" value="Genomic_DNA"/>
</dbReference>
<keyword evidence="3" id="KW-1185">Reference proteome</keyword>
<protein>
    <recommendedName>
        <fullName evidence="1">SRR1-like domain-containing protein</fullName>
    </recommendedName>
</protein>
<sequence length="391" mass="44093">MATSNTHLYPQVGLKNPDPVDTIIQTPLHYETLKEMKSEDRNKSIVGRANFFGQLTFLPFALDLGSCDAAMSKARLMVKDGNVGKNPQNPALRMPVNALKAACPLTPEIREKGERFWKRRENAYPNADALDEAFTEAIVHFKQTKLCDRLKTSFTKKLCEDKKFDKIVAFGGNTLGHEQQSHSIQGVKMFTQHAALLSIRDNWIDSNKGRTKDDFKIYLQDPLYNKNDLEVAKRHGMTIVCGDMSHQMGWILIDCNTLVVDLDTPREIMLQRLVFEISRPAGFLICNPSAKYKAGKIEKELETFTDPPSPMERLFAYTLANNDIRVPYYGLSEPIFKDWAKEYELKDLDKDGLVVGVAPPSRKPSTKAEADGENGRCYLGSTGPILLRRST</sequence>
<organism evidence="2 3">
    <name type="scientific">Sclerotinia nivalis</name>
    <dbReference type="NCBI Taxonomy" id="352851"/>
    <lineage>
        <taxon>Eukaryota</taxon>
        <taxon>Fungi</taxon>
        <taxon>Dikarya</taxon>
        <taxon>Ascomycota</taxon>
        <taxon>Pezizomycotina</taxon>
        <taxon>Leotiomycetes</taxon>
        <taxon>Helotiales</taxon>
        <taxon>Sclerotiniaceae</taxon>
        <taxon>Sclerotinia</taxon>
    </lineage>
</organism>